<keyword evidence="2" id="KW-0812">Transmembrane</keyword>
<organism evidence="3">
    <name type="scientific">marine sediment metagenome</name>
    <dbReference type="NCBI Taxonomy" id="412755"/>
    <lineage>
        <taxon>unclassified sequences</taxon>
        <taxon>metagenomes</taxon>
        <taxon>ecological metagenomes</taxon>
    </lineage>
</organism>
<feature type="transmembrane region" description="Helical" evidence="2">
    <location>
        <begin position="88"/>
        <end position="106"/>
    </location>
</feature>
<dbReference type="AlphaFoldDB" id="A0A0F8XNS3"/>
<feature type="transmembrane region" description="Helical" evidence="2">
    <location>
        <begin position="62"/>
        <end position="82"/>
    </location>
</feature>
<name>A0A0F8XNS3_9ZZZZ</name>
<gene>
    <name evidence="3" type="ORF">LCGC14_2921410</name>
</gene>
<feature type="non-terminal residue" evidence="3">
    <location>
        <position position="1"/>
    </location>
</feature>
<evidence type="ECO:0000256" key="2">
    <source>
        <dbReference type="SAM" id="Phobius"/>
    </source>
</evidence>
<feature type="transmembrane region" description="Helical" evidence="2">
    <location>
        <begin position="28"/>
        <end position="50"/>
    </location>
</feature>
<accession>A0A0F8XNS3</accession>
<reference evidence="3" key="1">
    <citation type="journal article" date="2015" name="Nature">
        <title>Complex archaea that bridge the gap between prokaryotes and eukaryotes.</title>
        <authorList>
            <person name="Spang A."/>
            <person name="Saw J.H."/>
            <person name="Jorgensen S.L."/>
            <person name="Zaremba-Niedzwiedzka K."/>
            <person name="Martijn J."/>
            <person name="Lind A.E."/>
            <person name="van Eijk R."/>
            <person name="Schleper C."/>
            <person name="Guy L."/>
            <person name="Ettema T.J."/>
        </authorList>
    </citation>
    <scope>NUCLEOTIDE SEQUENCE</scope>
</reference>
<protein>
    <submittedName>
        <fullName evidence="3">Uncharacterized protein</fullName>
    </submittedName>
</protein>
<feature type="region of interest" description="Disordered" evidence="1">
    <location>
        <begin position="141"/>
        <end position="192"/>
    </location>
</feature>
<sequence>VLGLLGFVVCVLAFAAFSVIGWGRVLALLGLYVAVFAVGLAACWAPGPIVRFVGCGRARKAVLWMLAFVSSVSLLAGTVALLGCKKCAYVVAVMGPLSAPIAWLLFRGPPSRGRRRRTNIGLLRRARADVEDDDAVAAKARLLSDDRDAPPASAFSIDDDHDDGTDNGGGGGGGGGGGVVVVEPDPTRLREE</sequence>
<keyword evidence="2" id="KW-0472">Membrane</keyword>
<keyword evidence="2" id="KW-1133">Transmembrane helix</keyword>
<comment type="caution">
    <text evidence="3">The sequence shown here is derived from an EMBL/GenBank/DDBJ whole genome shotgun (WGS) entry which is preliminary data.</text>
</comment>
<proteinExistence type="predicted"/>
<evidence type="ECO:0000256" key="1">
    <source>
        <dbReference type="SAM" id="MobiDB-lite"/>
    </source>
</evidence>
<evidence type="ECO:0000313" key="3">
    <source>
        <dbReference type="EMBL" id="KKK70692.1"/>
    </source>
</evidence>
<feature type="compositionally biased region" description="Gly residues" evidence="1">
    <location>
        <begin position="166"/>
        <end position="179"/>
    </location>
</feature>
<dbReference type="EMBL" id="LAZR01058068">
    <property type="protein sequence ID" value="KKK70692.1"/>
    <property type="molecule type" value="Genomic_DNA"/>
</dbReference>